<feature type="region of interest" description="Disordered" evidence="1">
    <location>
        <begin position="400"/>
        <end position="431"/>
    </location>
</feature>
<dbReference type="Proteomes" id="UP000006753">
    <property type="component" value="Unassembled WGS sequence"/>
</dbReference>
<dbReference type="InterPro" id="IPR011333">
    <property type="entry name" value="SKP1/BTB/POZ_sf"/>
</dbReference>
<organism evidence="2 3">
    <name type="scientific">Marssonina brunnea f. sp. multigermtubi (strain MB_m1)</name>
    <name type="common">Marssonina leaf spot fungus</name>
    <dbReference type="NCBI Taxonomy" id="1072389"/>
    <lineage>
        <taxon>Eukaryota</taxon>
        <taxon>Fungi</taxon>
        <taxon>Dikarya</taxon>
        <taxon>Ascomycota</taxon>
        <taxon>Pezizomycotina</taxon>
        <taxon>Leotiomycetes</taxon>
        <taxon>Helotiales</taxon>
        <taxon>Drepanopezizaceae</taxon>
        <taxon>Drepanopeziza</taxon>
    </lineage>
</organism>
<dbReference type="InParanoid" id="K1XQC7"/>
<sequence>MASGHPPGILRAPAVATARKLNTDIPKTLPHEKVFPIQIGTELFGLSGASISSDGRAPSYFSQFFQCQLAESQGADSAPIRTLYIDRDPVTFRDIALHLQGYHVTPRDSSHFVKLFADAQFYSLPRLISQLYEENIFISIGGVDFQIPRELFSDPGNSPNYFSLGFAVFFSTPTAVFPGLDREGLLRPPSIMPPSVPNRSAETFAQLLHLLRGYPLHIKDEDHRAELLRDCRYFHLKGLEQKLLRHSISFNIYRNRHEIALRLEDIRQSGISIAVDPSSVPPKDSNSAPSHSPQGFVGYVNYARPFVDDKAYELVLEIGDECTRLHLSSMRCEFIGDGKARISRLFEVIATKLNLPSTLRLGLLMKKGDGTSSQPTSPARTEDWVRCELGHEASVRLDGRGWHNHSSLSDRERGSSISGASSAPELLDGHAEQIRKRRRMDGSTIGLNEETPVWVVKRGQWRLRAQNSRTEKGGVECVLVGVAVDAFTSEGARNAQRGFLAD</sequence>
<dbReference type="SUPFAM" id="SSF54695">
    <property type="entry name" value="POZ domain"/>
    <property type="match status" value="2"/>
</dbReference>
<dbReference type="HOGENOM" id="CLU_017395_0_1_1"/>
<protein>
    <submittedName>
        <fullName evidence="2">BTB/POZ domain-containing protein</fullName>
    </submittedName>
</protein>
<gene>
    <name evidence="2" type="ORF">MBM_07000</name>
</gene>
<dbReference type="EMBL" id="JH921444">
    <property type="protein sequence ID" value="EKD14789.1"/>
    <property type="molecule type" value="Genomic_DNA"/>
</dbReference>
<dbReference type="PANTHER" id="PTHR31758">
    <property type="entry name" value="BTB/POZ DOMAIN-CONTAINING PROTEIN YLR108C"/>
    <property type="match status" value="1"/>
</dbReference>
<keyword evidence="3" id="KW-1185">Reference proteome</keyword>
<dbReference type="AlphaFoldDB" id="K1XQC7"/>
<dbReference type="OrthoDB" id="2414723at2759"/>
<dbReference type="eggNOG" id="ENOG502QRM9">
    <property type="taxonomic scope" value="Eukaryota"/>
</dbReference>
<proteinExistence type="predicted"/>
<dbReference type="PANTHER" id="PTHR31758:SF2">
    <property type="entry name" value="BTB_POZ DOMAIN-CONTAINING PROTEIN YLR108C"/>
    <property type="match status" value="1"/>
</dbReference>
<evidence type="ECO:0000313" key="2">
    <source>
        <dbReference type="EMBL" id="EKD14789.1"/>
    </source>
</evidence>
<accession>K1XQC7</accession>
<name>K1XQC7_MARBU</name>
<dbReference type="FunCoup" id="K1XQC7">
    <property type="interactions" value="33"/>
</dbReference>
<dbReference type="Gene3D" id="3.30.710.10">
    <property type="entry name" value="Potassium Channel Kv1.1, Chain A"/>
    <property type="match status" value="2"/>
</dbReference>
<reference evidence="2 3" key="1">
    <citation type="journal article" date="2012" name="BMC Genomics">
        <title>Sequencing the genome of Marssonina brunnea reveals fungus-poplar co-evolution.</title>
        <authorList>
            <person name="Zhu S."/>
            <person name="Cao Y.-Z."/>
            <person name="Jiang C."/>
            <person name="Tan B.-Y."/>
            <person name="Wang Z."/>
            <person name="Feng S."/>
            <person name="Zhang L."/>
            <person name="Su X.-H."/>
            <person name="Brejova B."/>
            <person name="Vinar T."/>
            <person name="Xu M."/>
            <person name="Wang M.-X."/>
            <person name="Zhang S.-G."/>
            <person name="Huang M.-R."/>
            <person name="Wu R."/>
            <person name="Zhou Y."/>
        </authorList>
    </citation>
    <scope>NUCLEOTIDE SEQUENCE [LARGE SCALE GENOMIC DNA]</scope>
    <source>
        <strain evidence="2 3">MB_m1</strain>
    </source>
</reference>
<dbReference type="OMA" id="PHEKVFP"/>
<evidence type="ECO:0000313" key="3">
    <source>
        <dbReference type="Proteomes" id="UP000006753"/>
    </source>
</evidence>
<dbReference type="KEGG" id="mbe:MBM_07000"/>
<evidence type="ECO:0000256" key="1">
    <source>
        <dbReference type="SAM" id="MobiDB-lite"/>
    </source>
</evidence>
<dbReference type="STRING" id="1072389.K1XQC7"/>